<evidence type="ECO:0000313" key="3">
    <source>
        <dbReference type="Proteomes" id="UP000626109"/>
    </source>
</evidence>
<organism evidence="2 3">
    <name type="scientific">Polarella glacialis</name>
    <name type="common">Dinoflagellate</name>
    <dbReference type="NCBI Taxonomy" id="89957"/>
    <lineage>
        <taxon>Eukaryota</taxon>
        <taxon>Sar</taxon>
        <taxon>Alveolata</taxon>
        <taxon>Dinophyceae</taxon>
        <taxon>Suessiales</taxon>
        <taxon>Suessiaceae</taxon>
        <taxon>Polarella</taxon>
    </lineage>
</organism>
<dbReference type="PANTHER" id="PTHR11362:SF82">
    <property type="entry name" value="PHOSPHATIDYLETHANOLAMINE-BINDING PROTEIN 4"/>
    <property type="match status" value="1"/>
</dbReference>
<evidence type="ECO:0000256" key="1">
    <source>
        <dbReference type="SAM" id="MobiDB-lite"/>
    </source>
</evidence>
<protein>
    <submittedName>
        <fullName evidence="2">Uncharacterized protein</fullName>
    </submittedName>
</protein>
<dbReference type="InterPro" id="IPR035810">
    <property type="entry name" value="PEBP_euk"/>
</dbReference>
<dbReference type="InterPro" id="IPR036610">
    <property type="entry name" value="PEBP-like_sf"/>
</dbReference>
<dbReference type="Pfam" id="PF01161">
    <property type="entry name" value="PBP"/>
    <property type="match status" value="1"/>
</dbReference>
<evidence type="ECO:0000313" key="2">
    <source>
        <dbReference type="EMBL" id="CAE8655558.1"/>
    </source>
</evidence>
<feature type="region of interest" description="Disordered" evidence="1">
    <location>
        <begin position="1"/>
        <end position="24"/>
    </location>
</feature>
<accession>A0A813ILG4</accession>
<dbReference type="Proteomes" id="UP000626109">
    <property type="component" value="Unassembled WGS sequence"/>
</dbReference>
<dbReference type="CDD" id="cd00866">
    <property type="entry name" value="PEBP_euk"/>
    <property type="match status" value="1"/>
</dbReference>
<dbReference type="Gene3D" id="3.90.280.10">
    <property type="entry name" value="PEBP-like"/>
    <property type="match status" value="1"/>
</dbReference>
<dbReference type="InterPro" id="IPR008914">
    <property type="entry name" value="PEBP"/>
</dbReference>
<dbReference type="EMBL" id="CAJNNW010013577">
    <property type="protein sequence ID" value="CAE8655558.1"/>
    <property type="molecule type" value="Genomic_DNA"/>
</dbReference>
<gene>
    <name evidence="2" type="ORF">PGLA2088_LOCUS11660</name>
</gene>
<sequence length="194" mass="21049">MTKNQSRSRSPARNSRPKGPMAENSSALADAELYLKSCGVPEGLPSLPLSFGNRAVNHGSAQFQKKADLFLQKPPAIHFDPSLGRCSLVMLDPDAPARAGDGSGPAPFGPWLHWLVTDCDGGSVAGGRQLCSYMGPAPPRGNHRYIFVLFQQLGDVQLPPVGVERRQWDFPAFMSLNQHVLKPVAANFFYCSSQ</sequence>
<dbReference type="SUPFAM" id="SSF49777">
    <property type="entry name" value="PEBP-like"/>
    <property type="match status" value="1"/>
</dbReference>
<dbReference type="PANTHER" id="PTHR11362">
    <property type="entry name" value="PHOSPHATIDYLETHANOLAMINE-BINDING PROTEIN"/>
    <property type="match status" value="1"/>
</dbReference>
<proteinExistence type="predicted"/>
<reference evidence="2" key="1">
    <citation type="submission" date="2021-02" db="EMBL/GenBank/DDBJ databases">
        <authorList>
            <person name="Dougan E. K."/>
            <person name="Rhodes N."/>
            <person name="Thang M."/>
            <person name="Chan C."/>
        </authorList>
    </citation>
    <scope>NUCLEOTIDE SEQUENCE</scope>
</reference>
<comment type="caution">
    <text evidence="2">The sequence shown here is derived from an EMBL/GenBank/DDBJ whole genome shotgun (WGS) entry which is preliminary data.</text>
</comment>
<name>A0A813ILG4_POLGL</name>
<dbReference type="AlphaFoldDB" id="A0A813ILG4"/>